<dbReference type="GO" id="GO:0098978">
    <property type="term" value="C:glutamatergic synapse"/>
    <property type="evidence" value="ECO:0007669"/>
    <property type="project" value="TreeGrafter"/>
</dbReference>
<keyword evidence="7" id="KW-0677">Repeat</keyword>
<evidence type="ECO:0000259" key="18">
    <source>
        <dbReference type="PROSITE" id="PS50060"/>
    </source>
</evidence>
<feature type="disulfide bond" evidence="14">
    <location>
        <begin position="32"/>
        <end position="59"/>
    </location>
</feature>
<feature type="domain" description="F5/8 type C" evidence="17">
    <location>
        <begin position="434"/>
        <end position="569"/>
    </location>
</feature>
<keyword evidence="10 15" id="KW-1133">Transmembrane helix</keyword>
<dbReference type="InterPro" id="IPR013320">
    <property type="entry name" value="ConA-like_dom_sf"/>
</dbReference>
<dbReference type="InterPro" id="IPR035914">
    <property type="entry name" value="Sperma_CUB_dom_sf"/>
</dbReference>
<evidence type="ECO:0000256" key="3">
    <source>
        <dbReference type="ARBA" id="ARBA00022473"/>
    </source>
</evidence>
<dbReference type="PANTHER" id="PTHR46806">
    <property type="entry name" value="F5/8 TYPE C DOMAIN-CONTAINING PROTEIN"/>
    <property type="match status" value="1"/>
</dbReference>
<organism evidence="19 20">
    <name type="scientific">Eptatretus burgeri</name>
    <name type="common">Inshore hagfish</name>
    <dbReference type="NCBI Taxonomy" id="7764"/>
    <lineage>
        <taxon>Eukaryota</taxon>
        <taxon>Metazoa</taxon>
        <taxon>Chordata</taxon>
        <taxon>Craniata</taxon>
        <taxon>Vertebrata</taxon>
        <taxon>Cyclostomata</taxon>
        <taxon>Myxini</taxon>
        <taxon>Myxiniformes</taxon>
        <taxon>Myxinidae</taxon>
        <taxon>Eptatretinae</taxon>
        <taxon>Eptatretus</taxon>
    </lineage>
</organism>
<feature type="domain" description="F5/8 type C" evidence="17">
    <location>
        <begin position="276"/>
        <end position="427"/>
    </location>
</feature>
<dbReference type="CDD" id="cd00057">
    <property type="entry name" value="FA58C"/>
    <property type="match status" value="1"/>
</dbReference>
<dbReference type="Pfam" id="PF00431">
    <property type="entry name" value="CUB"/>
    <property type="match status" value="2"/>
</dbReference>
<dbReference type="FunFam" id="2.60.120.290:FF:000003">
    <property type="entry name" value="Neuropilin"/>
    <property type="match status" value="1"/>
</dbReference>
<evidence type="ECO:0000256" key="9">
    <source>
        <dbReference type="ARBA" id="ARBA00022902"/>
    </source>
</evidence>
<evidence type="ECO:0008006" key="21">
    <source>
        <dbReference type="Google" id="ProtNLM"/>
    </source>
</evidence>
<dbReference type="SUPFAM" id="SSF49854">
    <property type="entry name" value="Spermadhesin, CUB domain"/>
    <property type="match status" value="2"/>
</dbReference>
<dbReference type="Proteomes" id="UP000694388">
    <property type="component" value="Unplaced"/>
</dbReference>
<evidence type="ECO:0000256" key="10">
    <source>
        <dbReference type="ARBA" id="ARBA00022989"/>
    </source>
</evidence>
<evidence type="ECO:0000313" key="19">
    <source>
        <dbReference type="Ensembl" id="ENSEBUP00000008800.1"/>
    </source>
</evidence>
<evidence type="ECO:0000259" key="16">
    <source>
        <dbReference type="PROSITE" id="PS01180"/>
    </source>
</evidence>
<evidence type="ECO:0000313" key="20">
    <source>
        <dbReference type="Proteomes" id="UP000694388"/>
    </source>
</evidence>
<dbReference type="Gene3D" id="2.60.120.290">
    <property type="entry name" value="Spermadhesin, CUB domain"/>
    <property type="match status" value="2"/>
</dbReference>
<evidence type="ECO:0000259" key="17">
    <source>
        <dbReference type="PROSITE" id="PS50022"/>
    </source>
</evidence>
<dbReference type="CDD" id="cd06263">
    <property type="entry name" value="MAM"/>
    <property type="match status" value="1"/>
</dbReference>
<comment type="similarity">
    <text evidence="2">Belongs to the neuropilin family.</text>
</comment>
<accession>A0A8C4Q1Y7</accession>
<proteinExistence type="inferred from homology"/>
<dbReference type="Ensembl" id="ENSEBUT00000009312.1">
    <property type="protein sequence ID" value="ENSEBUP00000008800.1"/>
    <property type="gene ID" value="ENSEBUG00000005650.1"/>
</dbReference>
<dbReference type="PROSITE" id="PS50022">
    <property type="entry name" value="FA58C_3"/>
    <property type="match status" value="2"/>
</dbReference>
<protein>
    <recommendedName>
        <fullName evidence="21">Neuropilin</fullName>
    </recommendedName>
</protein>
<evidence type="ECO:0000256" key="15">
    <source>
        <dbReference type="SAM" id="Phobius"/>
    </source>
</evidence>
<reference evidence="19" key="2">
    <citation type="submission" date="2025-09" db="UniProtKB">
        <authorList>
            <consortium name="Ensembl"/>
        </authorList>
    </citation>
    <scope>IDENTIFICATION</scope>
</reference>
<keyword evidence="13" id="KW-0325">Glycoprotein</keyword>
<keyword evidence="11 15" id="KW-0472">Membrane</keyword>
<dbReference type="GO" id="GO:0030424">
    <property type="term" value="C:axon"/>
    <property type="evidence" value="ECO:0007669"/>
    <property type="project" value="TreeGrafter"/>
</dbReference>
<evidence type="ECO:0000256" key="7">
    <source>
        <dbReference type="ARBA" id="ARBA00022737"/>
    </source>
</evidence>
<keyword evidence="12 14" id="KW-1015">Disulfide bond</keyword>
<dbReference type="OMA" id="WEMISED"/>
<evidence type="ECO:0000256" key="4">
    <source>
        <dbReference type="ARBA" id="ARBA00022674"/>
    </source>
</evidence>
<dbReference type="SMART" id="SM00137">
    <property type="entry name" value="MAM"/>
    <property type="match status" value="1"/>
</dbReference>
<dbReference type="AlphaFoldDB" id="A0A8C4Q1Y7"/>
<feature type="domain" description="CUB" evidence="16">
    <location>
        <begin position="156"/>
        <end position="277"/>
    </location>
</feature>
<feature type="transmembrane region" description="Helical" evidence="15">
    <location>
        <begin position="7"/>
        <end position="26"/>
    </location>
</feature>
<keyword evidence="8" id="KW-0221">Differentiation</keyword>
<keyword evidence="20" id="KW-1185">Reference proteome</keyword>
<dbReference type="FunFam" id="2.60.120.290:FF:000010">
    <property type="entry name" value="Neuropilin"/>
    <property type="match status" value="1"/>
</dbReference>
<evidence type="ECO:0000256" key="12">
    <source>
        <dbReference type="ARBA" id="ARBA00023157"/>
    </source>
</evidence>
<dbReference type="Gene3D" id="2.60.120.260">
    <property type="entry name" value="Galactose-binding domain-like"/>
    <property type="match status" value="3"/>
</dbReference>
<dbReference type="InterPro" id="IPR008979">
    <property type="entry name" value="Galactose-bd-like_sf"/>
</dbReference>
<evidence type="ECO:0000256" key="8">
    <source>
        <dbReference type="ARBA" id="ARBA00022782"/>
    </source>
</evidence>
<evidence type="ECO:0000256" key="11">
    <source>
        <dbReference type="ARBA" id="ARBA00023136"/>
    </source>
</evidence>
<sequence>MSDLRQWGSMTILCYFLAVINLNFLLPSAEQCGGNLSAVKPGYVTSFKYPDDYPPHLKCEWLITAPLSDMRLVINFNPHFDKSKFVIYDSACAYDFVAIYDGSNQSSELLGRFCGKIAPTPLISSGANVLIQFHSDYASQGAGFLLRYEIYESDECSKTFTTPNGTIQSPDFPQPYPHNLDCDYIITAPPRAEIILHFVSFELESEVSPPESLQPTECRFDHLEIWDGLPKVGPLIGRFCGKNSPDEVRSVSGVLSLTFVTDQGIARDGFQCVISVLASPFGLESGSISDEQMSASSTYDSLTWLPQQGRLHHPHNAWTPASDLSREWIQVGCGLHIDTFPFHLFDQNRTFQMKKTVKLRSKKQLSSYSFDNHTNKHADWIIIFEGNMDATSVVETRLPSPVLARAVRLRPQTWHEGIALRFEIYGCNIADYHCSDMLGLMSGQIPDEQITASSESLPDWITGAARLLNPVSGWAPLVGQEWSKRPWLQVDLGREQMLRGVILQGVREGPFGDDIPHFSCFLLQVFDGNSNYDTPEMRNFEPVMVRFVKLYPLRRPPGGMGIRMELLGCDMLEEPPTLKSHAEHECDVSPENCSNESSTEPEGKAVHDKYTKTGVIYFSPQPVEFARNEGFDCNFGGDQNHTMCGWQTDLATPLQWSLGQSRDGPAHDPTSGFYTFIQGNENTGIATARLLSPVLETHAHGYRCLSFWYFLRGSGSDRLHFSIRSSSRSDFERSLWKMVADKVAHWKEGRAIIPQLQLQLPFQVIKIGGNSTSFLAVDDIRIAPDVHLANCLSKYCSLLASLNYYNPSL</sequence>
<comment type="caution">
    <text evidence="14">Lacks conserved residue(s) required for the propagation of feature annotation.</text>
</comment>
<dbReference type="SMART" id="SM00042">
    <property type="entry name" value="CUB"/>
    <property type="match status" value="2"/>
</dbReference>
<evidence type="ECO:0000256" key="2">
    <source>
        <dbReference type="ARBA" id="ARBA00006078"/>
    </source>
</evidence>
<dbReference type="GO" id="GO:0017154">
    <property type="term" value="F:semaphorin receptor activity"/>
    <property type="evidence" value="ECO:0007669"/>
    <property type="project" value="TreeGrafter"/>
</dbReference>
<dbReference type="SMART" id="SM00231">
    <property type="entry name" value="FA58C"/>
    <property type="match status" value="2"/>
</dbReference>
<keyword evidence="3" id="KW-0217">Developmental protein</keyword>
<dbReference type="Pfam" id="PF00629">
    <property type="entry name" value="MAM"/>
    <property type="match status" value="1"/>
</dbReference>
<evidence type="ECO:0000256" key="6">
    <source>
        <dbReference type="ARBA" id="ARBA00022729"/>
    </source>
</evidence>
<dbReference type="GO" id="GO:0007411">
    <property type="term" value="P:axon guidance"/>
    <property type="evidence" value="ECO:0007669"/>
    <property type="project" value="TreeGrafter"/>
</dbReference>
<evidence type="ECO:0000256" key="5">
    <source>
        <dbReference type="ARBA" id="ARBA00022692"/>
    </source>
</evidence>
<dbReference type="Pfam" id="PF00754">
    <property type="entry name" value="F5_F8_type_C"/>
    <property type="match status" value="2"/>
</dbReference>
<dbReference type="PROSITE" id="PS01180">
    <property type="entry name" value="CUB"/>
    <property type="match status" value="2"/>
</dbReference>
<dbReference type="InterPro" id="IPR000998">
    <property type="entry name" value="MAM_dom"/>
</dbReference>
<dbReference type="InterPro" id="IPR000859">
    <property type="entry name" value="CUB_dom"/>
</dbReference>
<feature type="domain" description="MAM" evidence="18">
    <location>
        <begin position="631"/>
        <end position="793"/>
    </location>
</feature>
<keyword evidence="9" id="KW-0524">Neurogenesis</keyword>
<dbReference type="GeneTree" id="ENSGT00940000155270"/>
<dbReference type="GO" id="GO:0008201">
    <property type="term" value="F:heparin binding"/>
    <property type="evidence" value="ECO:0007669"/>
    <property type="project" value="UniProtKB-KW"/>
</dbReference>
<dbReference type="SUPFAM" id="SSF49785">
    <property type="entry name" value="Galactose-binding domain-like"/>
    <property type="match status" value="2"/>
</dbReference>
<keyword evidence="5 15" id="KW-0812">Transmembrane</keyword>
<dbReference type="InterPro" id="IPR050633">
    <property type="entry name" value="Neuropilin_MCO_CoagFactor"/>
</dbReference>
<keyword evidence="6" id="KW-0732">Signal</keyword>
<evidence type="ECO:0000256" key="1">
    <source>
        <dbReference type="ARBA" id="ARBA00004479"/>
    </source>
</evidence>
<dbReference type="PROSITE" id="PS01286">
    <property type="entry name" value="FA58C_2"/>
    <property type="match status" value="1"/>
</dbReference>
<evidence type="ECO:0000256" key="13">
    <source>
        <dbReference type="ARBA" id="ARBA00023180"/>
    </source>
</evidence>
<dbReference type="CDD" id="cd00041">
    <property type="entry name" value="CUB"/>
    <property type="match status" value="2"/>
</dbReference>
<feature type="domain" description="CUB" evidence="16">
    <location>
        <begin position="32"/>
        <end position="151"/>
    </location>
</feature>
<dbReference type="PROSITE" id="PS01285">
    <property type="entry name" value="FA58C_1"/>
    <property type="match status" value="1"/>
</dbReference>
<comment type="subcellular location">
    <subcellularLocation>
        <location evidence="1">Membrane</location>
        <topology evidence="1">Single-pass type I membrane protein</topology>
    </subcellularLocation>
</comment>
<evidence type="ECO:0000256" key="14">
    <source>
        <dbReference type="PROSITE-ProRule" id="PRU00059"/>
    </source>
</evidence>
<reference evidence="19" key="1">
    <citation type="submission" date="2025-08" db="UniProtKB">
        <authorList>
            <consortium name="Ensembl"/>
        </authorList>
    </citation>
    <scope>IDENTIFICATION</scope>
</reference>
<keyword evidence="4" id="KW-0358">Heparin-binding</keyword>
<dbReference type="InterPro" id="IPR000421">
    <property type="entry name" value="FA58C"/>
</dbReference>
<dbReference type="PANTHER" id="PTHR46806:SF2">
    <property type="entry name" value="NEUROPILIN-2"/>
    <property type="match status" value="1"/>
</dbReference>
<dbReference type="Gene3D" id="2.60.120.200">
    <property type="match status" value="1"/>
</dbReference>
<name>A0A8C4Q1Y7_EPTBU</name>
<dbReference type="SUPFAM" id="SSF49899">
    <property type="entry name" value="Concanavalin A-like lectins/glucanases"/>
    <property type="match status" value="1"/>
</dbReference>
<dbReference type="GO" id="GO:0045211">
    <property type="term" value="C:postsynaptic membrane"/>
    <property type="evidence" value="ECO:0007669"/>
    <property type="project" value="TreeGrafter"/>
</dbReference>
<dbReference type="PROSITE" id="PS50060">
    <property type="entry name" value="MAM_2"/>
    <property type="match status" value="1"/>
</dbReference>